<keyword evidence="5" id="KW-1185">Reference proteome</keyword>
<dbReference type="InterPro" id="IPR013656">
    <property type="entry name" value="PAS_4"/>
</dbReference>
<dbReference type="RefSeq" id="WP_013879735.1">
    <property type="nucleotide sequence ID" value="NC_015666.1"/>
</dbReference>
<reference evidence="4 5" key="1">
    <citation type="journal article" date="2012" name="Stand. Genomic Sci.">
        <title>Complete genome sequence of Halopiger xanaduensis type strain (SH-6(T)).</title>
        <authorList>
            <person name="Anderson I."/>
            <person name="Tindall B.J."/>
            <person name="Rohde M."/>
            <person name="Lucas S."/>
            <person name="Han J."/>
            <person name="Lapidus A."/>
            <person name="Cheng J.F."/>
            <person name="Goodwin L."/>
            <person name="Pitluck S."/>
            <person name="Peters L."/>
            <person name="Pati A."/>
            <person name="Mikhailova N."/>
            <person name="Pagani I."/>
            <person name="Teshima H."/>
            <person name="Han C."/>
            <person name="Tapia R."/>
            <person name="Land M."/>
            <person name="Woyke T."/>
            <person name="Klenk H.P."/>
            <person name="Kyrpides N."/>
            <person name="Ivanova N."/>
        </authorList>
    </citation>
    <scope>NUCLEOTIDE SEQUENCE [LARGE SCALE GENOMIC DNA]</scope>
    <source>
        <strain evidence="5">DSM 18323 / JCM 14033 / SH-6</strain>
    </source>
</reference>
<proteinExistence type="predicted"/>
<dbReference type="InterPro" id="IPR013324">
    <property type="entry name" value="RNA_pol_sigma_r3/r4-like"/>
</dbReference>
<evidence type="ECO:0000259" key="3">
    <source>
        <dbReference type="SMART" id="SM00065"/>
    </source>
</evidence>
<feature type="domain" description="GAF" evidence="3">
    <location>
        <begin position="168"/>
        <end position="319"/>
    </location>
</feature>
<dbReference type="eggNOG" id="arCOG02278">
    <property type="taxonomic scope" value="Archaea"/>
</dbReference>
<accession>F8D9A6</accession>
<dbReference type="Pfam" id="PF04967">
    <property type="entry name" value="HTH_10"/>
    <property type="match status" value="1"/>
</dbReference>
<dbReference type="STRING" id="797210.Halxa_2217"/>
<name>F8D9A6_HALXS</name>
<evidence type="ECO:0000256" key="1">
    <source>
        <dbReference type="ARBA" id="ARBA00023015"/>
    </source>
</evidence>
<dbReference type="InterPro" id="IPR029016">
    <property type="entry name" value="GAF-like_dom_sf"/>
</dbReference>
<dbReference type="InterPro" id="IPR031803">
    <property type="entry name" value="BAT_GAF/HTH-assoc"/>
</dbReference>
<dbReference type="AlphaFoldDB" id="F8D9A6"/>
<dbReference type="Proteomes" id="UP000006794">
    <property type="component" value="Chromosome"/>
</dbReference>
<dbReference type="Pfam" id="PF13185">
    <property type="entry name" value="GAF_2"/>
    <property type="match status" value="1"/>
</dbReference>
<dbReference type="eggNOG" id="arCOG06192">
    <property type="taxonomic scope" value="Archaea"/>
</dbReference>
<dbReference type="InterPro" id="IPR035965">
    <property type="entry name" value="PAS-like_dom_sf"/>
</dbReference>
<dbReference type="SMART" id="SM00065">
    <property type="entry name" value="GAF"/>
    <property type="match status" value="1"/>
</dbReference>
<dbReference type="Pfam" id="PF08448">
    <property type="entry name" value="PAS_4"/>
    <property type="match status" value="1"/>
</dbReference>
<gene>
    <name evidence="4" type="ordered locus">Halxa_2217</name>
</gene>
<evidence type="ECO:0000313" key="5">
    <source>
        <dbReference type="Proteomes" id="UP000006794"/>
    </source>
</evidence>
<dbReference type="PANTHER" id="PTHR34236:SF1">
    <property type="entry name" value="DIMETHYL SULFOXIDE REDUCTASE TRANSCRIPTIONAL ACTIVATOR"/>
    <property type="match status" value="1"/>
</dbReference>
<dbReference type="SUPFAM" id="SSF88659">
    <property type="entry name" value="Sigma3 and sigma4 domains of RNA polymerase sigma factors"/>
    <property type="match status" value="1"/>
</dbReference>
<dbReference type="GeneID" id="10797179"/>
<dbReference type="HOGENOM" id="CLU_010057_3_0_2"/>
<dbReference type="PANTHER" id="PTHR34236">
    <property type="entry name" value="DIMETHYL SULFOXIDE REDUCTASE TRANSCRIPTIONAL ACTIVATOR"/>
    <property type="match status" value="1"/>
</dbReference>
<dbReference type="Gene3D" id="3.30.450.40">
    <property type="match status" value="1"/>
</dbReference>
<sequence>MATGDALAAAALETLPITVAVLDGDGEILLTNRAWREFEADETTADHVGHNYVATAAMDADDDEHAKRAVEGLESVLEGDRDAFSMEYPCHSPDEKRWFMMRAGRFTVDGAVRVTVIHLDITDRKLAEIAAEESAEQVREEHRALEHVLERVDGLVREVTDAAVGAGSRDEIERRVCRRLADTDPYVLAWIGRVDVTTRRISPREWAGRDDVPLEDDDLVLDSDETHPAVRALEAGEPYVIQDLAAFEDADRWWPTGADDHYRSVAAIPLTYGDVTYGVLALFAADPDVFDERELPILESLAETVSTALNAIEARRMLTTETVVELEATIEDPSLFVAELADALSSTVIYRGLTYDEGGTPLAFFRVETADPDRAVDAAADLEAVEAASVLTEYEDSVVLELALGNGIVTALADHGAVIQRLDADDRVLDLALELPNGQAARSAYDLLDERYDRVELRSYHETDQPTRTPRDLQSTIETKLTDRQQAALRKAYYADYFDWPRGVSGEELAESMNVSRSTFHQHLRAAQRKLLEELFAGDPTSEA</sequence>
<organism evidence="4 5">
    <name type="scientific">Halopiger xanaduensis (strain DSM 18323 / JCM 14033 / SH-6)</name>
    <dbReference type="NCBI Taxonomy" id="797210"/>
    <lineage>
        <taxon>Archaea</taxon>
        <taxon>Methanobacteriati</taxon>
        <taxon>Methanobacteriota</taxon>
        <taxon>Stenosarchaea group</taxon>
        <taxon>Halobacteria</taxon>
        <taxon>Halobacteriales</taxon>
        <taxon>Natrialbaceae</taxon>
        <taxon>Halopiger</taxon>
    </lineage>
</organism>
<keyword evidence="1" id="KW-0805">Transcription regulation</keyword>
<dbReference type="SUPFAM" id="SSF55785">
    <property type="entry name" value="PYP-like sensor domain (PAS domain)"/>
    <property type="match status" value="1"/>
</dbReference>
<dbReference type="OrthoDB" id="234125at2157"/>
<dbReference type="EMBL" id="CP002839">
    <property type="protein sequence ID" value="AEH36842.1"/>
    <property type="molecule type" value="Genomic_DNA"/>
</dbReference>
<keyword evidence="2" id="KW-0804">Transcription</keyword>
<dbReference type="SUPFAM" id="SSF55781">
    <property type="entry name" value="GAF domain-like"/>
    <property type="match status" value="1"/>
</dbReference>
<evidence type="ECO:0000256" key="2">
    <source>
        <dbReference type="ARBA" id="ARBA00023163"/>
    </source>
</evidence>
<dbReference type="Gene3D" id="3.30.450.20">
    <property type="entry name" value="PAS domain"/>
    <property type="match status" value="1"/>
</dbReference>
<dbReference type="InterPro" id="IPR007050">
    <property type="entry name" value="HTH_bacterioopsin"/>
</dbReference>
<dbReference type="Pfam" id="PF15915">
    <property type="entry name" value="BAT"/>
    <property type="match status" value="1"/>
</dbReference>
<evidence type="ECO:0000313" key="4">
    <source>
        <dbReference type="EMBL" id="AEH36842.1"/>
    </source>
</evidence>
<dbReference type="KEGG" id="hxa:Halxa_2217"/>
<dbReference type="InterPro" id="IPR003018">
    <property type="entry name" value="GAF"/>
</dbReference>
<protein>
    <submittedName>
        <fullName evidence="4">Putative PAS/PAC sensor protein</fullName>
    </submittedName>
</protein>